<name>A0A4R1N9B8_9GAMM</name>
<organism evidence="3 4">
    <name type="scientific">Sodalis ligni</name>
    <dbReference type="NCBI Taxonomy" id="2697027"/>
    <lineage>
        <taxon>Bacteria</taxon>
        <taxon>Pseudomonadati</taxon>
        <taxon>Pseudomonadota</taxon>
        <taxon>Gammaproteobacteria</taxon>
        <taxon>Enterobacterales</taxon>
        <taxon>Bruguierivoracaceae</taxon>
        <taxon>Sodalis</taxon>
    </lineage>
</organism>
<dbReference type="OrthoDB" id="9777711at2"/>
<keyword evidence="4" id="KW-1185">Reference proteome</keyword>
<evidence type="ECO:0000256" key="2">
    <source>
        <dbReference type="ARBA" id="ARBA00023239"/>
    </source>
</evidence>
<comment type="similarity">
    <text evidence="1">Belongs to the enoyl-CoA hydratase/isomerase family.</text>
</comment>
<dbReference type="GO" id="GO:0006635">
    <property type="term" value="P:fatty acid beta-oxidation"/>
    <property type="evidence" value="ECO:0007669"/>
    <property type="project" value="TreeGrafter"/>
</dbReference>
<accession>A0A4R1N9B8</accession>
<dbReference type="InterPro" id="IPR029045">
    <property type="entry name" value="ClpP/crotonase-like_dom_sf"/>
</dbReference>
<reference evidence="3 4" key="1">
    <citation type="submission" date="2019-02" db="EMBL/GenBank/DDBJ databases">
        <title>Investigation of anaerobic lignin degradation for improved lignocellulosic biofuels.</title>
        <authorList>
            <person name="Deangelis K."/>
        </authorList>
    </citation>
    <scope>NUCLEOTIDE SEQUENCE [LARGE SCALE GENOMIC DNA]</scope>
    <source>
        <strain evidence="3 4">159R</strain>
    </source>
</reference>
<proteinExistence type="inferred from homology"/>
<dbReference type="PANTHER" id="PTHR11941">
    <property type="entry name" value="ENOYL-COA HYDRATASE-RELATED"/>
    <property type="match status" value="1"/>
</dbReference>
<dbReference type="PANTHER" id="PTHR11941:SF54">
    <property type="entry name" value="ENOYL-COA HYDRATASE, MITOCHONDRIAL"/>
    <property type="match status" value="1"/>
</dbReference>
<dbReference type="RefSeq" id="WP_132921086.1">
    <property type="nucleotide sequence ID" value="NZ_SJOI01000001.1"/>
</dbReference>
<dbReference type="EMBL" id="SJOI01000001">
    <property type="protein sequence ID" value="TCL02111.1"/>
    <property type="molecule type" value="Genomic_DNA"/>
</dbReference>
<dbReference type="Gene3D" id="3.90.226.10">
    <property type="entry name" value="2-enoyl-CoA Hydratase, Chain A, domain 1"/>
    <property type="match status" value="1"/>
</dbReference>
<dbReference type="Pfam" id="PF00378">
    <property type="entry name" value="ECH_1"/>
    <property type="match status" value="1"/>
</dbReference>
<evidence type="ECO:0000256" key="1">
    <source>
        <dbReference type="ARBA" id="ARBA00005254"/>
    </source>
</evidence>
<dbReference type="InterPro" id="IPR001753">
    <property type="entry name" value="Enoyl-CoA_hydra/iso"/>
</dbReference>
<dbReference type="GO" id="GO:0016829">
    <property type="term" value="F:lyase activity"/>
    <property type="evidence" value="ECO:0007669"/>
    <property type="project" value="UniProtKB-KW"/>
</dbReference>
<dbReference type="Gene3D" id="1.10.12.10">
    <property type="entry name" value="Lyase 2-enoyl-coa Hydratase, Chain A, domain 2"/>
    <property type="match status" value="1"/>
</dbReference>
<dbReference type="CDD" id="cd06558">
    <property type="entry name" value="crotonase-like"/>
    <property type="match status" value="1"/>
</dbReference>
<comment type="caution">
    <text evidence="3">The sequence shown here is derived from an EMBL/GenBank/DDBJ whole genome shotgun (WGS) entry which is preliminary data.</text>
</comment>
<dbReference type="AlphaFoldDB" id="A0A4R1N9B8"/>
<keyword evidence="2" id="KW-0456">Lyase</keyword>
<dbReference type="SUPFAM" id="SSF52096">
    <property type="entry name" value="ClpP/crotonase"/>
    <property type="match status" value="1"/>
</dbReference>
<dbReference type="Proteomes" id="UP000294555">
    <property type="component" value="Unassembled WGS sequence"/>
</dbReference>
<dbReference type="InterPro" id="IPR014748">
    <property type="entry name" value="Enoyl-CoA_hydra_C"/>
</dbReference>
<evidence type="ECO:0000313" key="3">
    <source>
        <dbReference type="EMBL" id="TCL02111.1"/>
    </source>
</evidence>
<protein>
    <submittedName>
        <fullName evidence="3">Short chain enoyl-CoA hydratase</fullName>
    </submittedName>
</protein>
<sequence>MADNHGSVLLEIQDNIAIVTLCRPEKLNALTPFMLGELNRVADEIEDTPSLRVAILTASGNRAFCVGADIGIWSSLAPLDMWRKWVRKGHRVFDRWATLRIPVIAAINGHAFGGGLELLATSDIRVCDSTATFALPEAGIATCPGWSGTQRLVQLIGPGQVKYLALTGIRMDAQRALDIGLVQEICAQGDVLNSALALAEKISTQAPVAVQLTRQIIDAGLGNDTAMTLEALAGALSATTRDAKEGMASFSERRKALYQGE</sequence>
<gene>
    <name evidence="3" type="ORF">EZJ58_0104</name>
</gene>
<evidence type="ECO:0000313" key="4">
    <source>
        <dbReference type="Proteomes" id="UP000294555"/>
    </source>
</evidence>